<evidence type="ECO:0000256" key="1">
    <source>
        <dbReference type="ARBA" id="ARBA00004651"/>
    </source>
</evidence>
<evidence type="ECO:0000313" key="8">
    <source>
        <dbReference type="EMBL" id="PKZ14969.1"/>
    </source>
</evidence>
<name>A0A2I1M4D7_9BIFI</name>
<dbReference type="EMBL" id="PKGU01000003">
    <property type="protein sequence ID" value="PKZ14969.1"/>
    <property type="molecule type" value="Genomic_DNA"/>
</dbReference>
<organism evidence="8 9">
    <name type="scientific">Alloscardovia omnicolens</name>
    <dbReference type="NCBI Taxonomy" id="419015"/>
    <lineage>
        <taxon>Bacteria</taxon>
        <taxon>Bacillati</taxon>
        <taxon>Actinomycetota</taxon>
        <taxon>Actinomycetes</taxon>
        <taxon>Bifidobacteriales</taxon>
        <taxon>Bifidobacteriaceae</taxon>
        <taxon>Alloscardovia</taxon>
    </lineage>
</organism>
<protein>
    <submittedName>
        <fullName evidence="8">MFS transporter</fullName>
    </submittedName>
</protein>
<dbReference type="Gene3D" id="1.20.1250.20">
    <property type="entry name" value="MFS general substrate transporter like domains"/>
    <property type="match status" value="2"/>
</dbReference>
<evidence type="ECO:0000259" key="7">
    <source>
        <dbReference type="PROSITE" id="PS50850"/>
    </source>
</evidence>
<keyword evidence="4 6" id="KW-0472">Membrane</keyword>
<dbReference type="RefSeq" id="WP_049216714.1">
    <property type="nucleotide sequence ID" value="NZ_JASOXA010000008.1"/>
</dbReference>
<gene>
    <name evidence="8" type="ORF">CYJ32_05560</name>
</gene>
<dbReference type="Proteomes" id="UP000242263">
    <property type="component" value="Unassembled WGS sequence"/>
</dbReference>
<feature type="transmembrane region" description="Helical" evidence="6">
    <location>
        <begin position="367"/>
        <end position="387"/>
    </location>
</feature>
<feature type="transmembrane region" description="Helical" evidence="6">
    <location>
        <begin position="108"/>
        <end position="128"/>
    </location>
</feature>
<keyword evidence="2 6" id="KW-0812">Transmembrane</keyword>
<keyword evidence="3 6" id="KW-1133">Transmembrane helix</keyword>
<feature type="transmembrane region" description="Helical" evidence="6">
    <location>
        <begin position="244"/>
        <end position="266"/>
    </location>
</feature>
<evidence type="ECO:0000256" key="4">
    <source>
        <dbReference type="ARBA" id="ARBA00023136"/>
    </source>
</evidence>
<feature type="compositionally biased region" description="Polar residues" evidence="5">
    <location>
        <begin position="1"/>
        <end position="14"/>
    </location>
</feature>
<feature type="transmembrane region" description="Helical" evidence="6">
    <location>
        <begin position="148"/>
        <end position="171"/>
    </location>
</feature>
<feature type="transmembrane region" description="Helical" evidence="6">
    <location>
        <begin position="424"/>
        <end position="441"/>
    </location>
</feature>
<evidence type="ECO:0000256" key="6">
    <source>
        <dbReference type="SAM" id="Phobius"/>
    </source>
</evidence>
<reference evidence="8 9" key="1">
    <citation type="submission" date="2017-12" db="EMBL/GenBank/DDBJ databases">
        <title>Phylogenetic diversity of female urinary microbiome.</title>
        <authorList>
            <person name="Thomas-White K."/>
            <person name="Wolfe A.J."/>
        </authorList>
    </citation>
    <scope>NUCLEOTIDE SEQUENCE [LARGE SCALE GENOMIC DNA]</scope>
    <source>
        <strain evidence="8 9">UMB0064</strain>
    </source>
</reference>
<dbReference type="PANTHER" id="PTHR23528:SF1">
    <property type="entry name" value="MAJOR FACILITATOR SUPERFAMILY (MFS) PROFILE DOMAIN-CONTAINING PROTEIN"/>
    <property type="match status" value="1"/>
</dbReference>
<dbReference type="PROSITE" id="PS50850">
    <property type="entry name" value="MFS"/>
    <property type="match status" value="1"/>
</dbReference>
<feature type="domain" description="Major facilitator superfamily (MFS) profile" evidence="7">
    <location>
        <begin position="71"/>
        <end position="510"/>
    </location>
</feature>
<feature type="transmembrane region" description="Helical" evidence="6">
    <location>
        <begin position="462"/>
        <end position="484"/>
    </location>
</feature>
<dbReference type="InterPro" id="IPR011701">
    <property type="entry name" value="MFS"/>
</dbReference>
<evidence type="ECO:0000313" key="9">
    <source>
        <dbReference type="Proteomes" id="UP000242263"/>
    </source>
</evidence>
<evidence type="ECO:0000256" key="2">
    <source>
        <dbReference type="ARBA" id="ARBA00022692"/>
    </source>
</evidence>
<dbReference type="GO" id="GO:0022857">
    <property type="term" value="F:transmembrane transporter activity"/>
    <property type="evidence" value="ECO:0007669"/>
    <property type="project" value="InterPro"/>
</dbReference>
<dbReference type="GO" id="GO:0005886">
    <property type="term" value="C:plasma membrane"/>
    <property type="evidence" value="ECO:0007669"/>
    <property type="project" value="UniProtKB-SubCell"/>
</dbReference>
<feature type="transmembrane region" description="Helical" evidence="6">
    <location>
        <begin position="183"/>
        <end position="203"/>
    </location>
</feature>
<feature type="transmembrane region" description="Helical" evidence="6">
    <location>
        <begin position="490"/>
        <end position="507"/>
    </location>
</feature>
<feature type="transmembrane region" description="Helical" evidence="6">
    <location>
        <begin position="325"/>
        <end position="347"/>
    </location>
</feature>
<comment type="caution">
    <text evidence="8">The sequence shown here is derived from an EMBL/GenBank/DDBJ whole genome shotgun (WGS) entry which is preliminary data.</text>
</comment>
<dbReference type="InterPro" id="IPR020846">
    <property type="entry name" value="MFS_dom"/>
</dbReference>
<proteinExistence type="predicted"/>
<sequence>MAQNNGPLPSSNSYKRPGIDDRPDMDDAFDDEQMDAINRLAVPMKTEHIEDSSTHSNADIQVTRMSAESGAAAVAAVATEVPGTDSAFLDLRDPMVSADGHRPTRNEVIRLGVGFTVAAILSAVPWLSMNSVLLPDLLLQIAPNDKDAMIALISSVGSVVALVANLVFGALSDLTRSNFGRRTPWIITGGVIAGAAVCAIGLTQSLRSAWVVLFFMCVAQVGFNMLLAPFVATMSDRVPDKFRGTVSAFYGAGVTTGQTLGTLVGARMPNTFTGFIVGGSIFILLGFLIVAIWPREKSNKDQYREEFSLKMLINSFRPPRNAPDFYYALIGRTLMMSGYFMITSYQLYIVQFYIFNDGPDASNDAKLVIAVMSTITLVVSLIAAFVSGPIADWWGKRKLPVALSSCLFAVGAAMPMLFHNAIGMYLFALTAGFGYGVYNAIDQALNVAILPNPEEAGKDLGILNLANTICTVMGSVLTAGIFMIFHSYAMVFPVCIVIVLAAAWIIMRIKGVE</sequence>
<feature type="transmembrane region" description="Helical" evidence="6">
    <location>
        <begin position="209"/>
        <end position="232"/>
    </location>
</feature>
<feature type="transmembrane region" description="Helical" evidence="6">
    <location>
        <begin position="399"/>
        <end position="418"/>
    </location>
</feature>
<evidence type="ECO:0000256" key="3">
    <source>
        <dbReference type="ARBA" id="ARBA00022989"/>
    </source>
</evidence>
<dbReference type="InterPro" id="IPR036259">
    <property type="entry name" value="MFS_trans_sf"/>
</dbReference>
<feature type="transmembrane region" description="Helical" evidence="6">
    <location>
        <begin position="272"/>
        <end position="294"/>
    </location>
</feature>
<dbReference type="PANTHER" id="PTHR23528">
    <property type="match status" value="1"/>
</dbReference>
<evidence type="ECO:0000256" key="5">
    <source>
        <dbReference type="SAM" id="MobiDB-lite"/>
    </source>
</evidence>
<dbReference type="Pfam" id="PF07690">
    <property type="entry name" value="MFS_1"/>
    <property type="match status" value="2"/>
</dbReference>
<comment type="subcellular location">
    <subcellularLocation>
        <location evidence="1">Cell membrane</location>
        <topology evidence="1">Multi-pass membrane protein</topology>
    </subcellularLocation>
</comment>
<dbReference type="AlphaFoldDB" id="A0A2I1M4D7"/>
<accession>A0A2I1M4D7</accession>
<dbReference type="SUPFAM" id="SSF103473">
    <property type="entry name" value="MFS general substrate transporter"/>
    <property type="match status" value="1"/>
</dbReference>
<feature type="region of interest" description="Disordered" evidence="5">
    <location>
        <begin position="1"/>
        <end position="29"/>
    </location>
</feature>